<name>A0AC58TL97_TOBAC</name>
<proteinExistence type="predicted"/>
<sequence length="264" mass="30291">MKDLGQAAHILGIKLMRDHKRRILGLSQVLYIDTILTRFSMQDSKKGFLPFRHGISLSKDQSQKMTDEIEKMKAVPYASVVGSLMYAMLCTRLDIFFIVGIVSRFQSNPGREYWTAVKHIIKYLKRTRDYMLVYYLGDLASIGYTDSDFQLDRDSRKSTSRYVFNLGGGAISWRSIKQLCVADSTMEAEYVDASEIAKEVVWLGNFLKERNVAPSVQALIILYCDNSGAVANSKEPRSHKRSKHMERKYHLIQDITQRDDARVL</sequence>
<reference evidence="1" key="1">
    <citation type="journal article" date="2014" name="Nat. Commun.">
        <title>The tobacco genome sequence and its comparison with those of tomato and potato.</title>
        <authorList>
            <person name="Sierro N."/>
            <person name="Battey J.N."/>
            <person name="Ouadi S."/>
            <person name="Bakaher N."/>
            <person name="Bovet L."/>
            <person name="Willig A."/>
            <person name="Goepfert S."/>
            <person name="Peitsch M.C."/>
            <person name="Ivanov N.V."/>
        </authorList>
    </citation>
    <scope>NUCLEOTIDE SEQUENCE [LARGE SCALE GENOMIC DNA]</scope>
</reference>
<accession>A0AC58TL97</accession>
<gene>
    <name evidence="2" type="primary">LOC142175313</name>
</gene>
<dbReference type="Proteomes" id="UP000790787">
    <property type="component" value="Chromosome 21"/>
</dbReference>
<reference evidence="2" key="2">
    <citation type="submission" date="2025-08" db="UniProtKB">
        <authorList>
            <consortium name="RefSeq"/>
        </authorList>
    </citation>
    <scope>IDENTIFICATION</scope>
    <source>
        <tissue evidence="2">Leaf</tissue>
    </source>
</reference>
<evidence type="ECO:0000313" key="2">
    <source>
        <dbReference type="RefSeq" id="XP_075097999.1"/>
    </source>
</evidence>
<keyword evidence="1" id="KW-1185">Reference proteome</keyword>
<protein>
    <submittedName>
        <fullName evidence="2">Secreted RxLR effector protein 161-like</fullName>
    </submittedName>
</protein>
<evidence type="ECO:0000313" key="1">
    <source>
        <dbReference type="Proteomes" id="UP000790787"/>
    </source>
</evidence>
<dbReference type="RefSeq" id="XP_075097999.1">
    <property type="nucleotide sequence ID" value="XM_075241898.1"/>
</dbReference>
<organism evidence="1 2">
    <name type="scientific">Nicotiana tabacum</name>
    <name type="common">Common tobacco</name>
    <dbReference type="NCBI Taxonomy" id="4097"/>
    <lineage>
        <taxon>Eukaryota</taxon>
        <taxon>Viridiplantae</taxon>
        <taxon>Streptophyta</taxon>
        <taxon>Embryophyta</taxon>
        <taxon>Tracheophyta</taxon>
        <taxon>Spermatophyta</taxon>
        <taxon>Magnoliopsida</taxon>
        <taxon>eudicotyledons</taxon>
        <taxon>Gunneridae</taxon>
        <taxon>Pentapetalae</taxon>
        <taxon>asterids</taxon>
        <taxon>lamiids</taxon>
        <taxon>Solanales</taxon>
        <taxon>Solanaceae</taxon>
        <taxon>Nicotianoideae</taxon>
        <taxon>Nicotianeae</taxon>
        <taxon>Nicotiana</taxon>
    </lineage>
</organism>